<organism evidence="1 2">
    <name type="scientific">Peptoclostridium acidaminophilum DSM 3953</name>
    <dbReference type="NCBI Taxonomy" id="1286171"/>
    <lineage>
        <taxon>Bacteria</taxon>
        <taxon>Bacillati</taxon>
        <taxon>Bacillota</taxon>
        <taxon>Clostridia</taxon>
        <taxon>Peptostreptococcales</taxon>
        <taxon>Peptoclostridiaceae</taxon>
        <taxon>Peptoclostridium</taxon>
    </lineage>
</organism>
<protein>
    <submittedName>
        <fullName evidence="1">Uncharacterized protein</fullName>
    </submittedName>
</protein>
<dbReference type="KEGG" id="eac:EAL2_c20290"/>
<dbReference type="STRING" id="1286171.EAL2_c20290"/>
<gene>
    <name evidence="1" type="ORF">EAL2_c20290</name>
</gene>
<accession>W8T8U6</accession>
<evidence type="ECO:0000313" key="1">
    <source>
        <dbReference type="EMBL" id="AHM57310.1"/>
    </source>
</evidence>
<reference evidence="1 2" key="1">
    <citation type="journal article" date="2014" name="Genome Announc.">
        <title>Complete Genome Sequence of Amino Acid-Utilizing Eubacterium acidaminophilum al-2 (DSM 3953).</title>
        <authorList>
            <person name="Poehlein A."/>
            <person name="Andreesen J.R."/>
            <person name="Daniel R."/>
        </authorList>
    </citation>
    <scope>NUCLEOTIDE SEQUENCE [LARGE SCALE GENOMIC DNA]</scope>
    <source>
        <strain evidence="1 2">DSM 3953</strain>
    </source>
</reference>
<sequence>MPSTHTHEAMISLRMMAVNPDLLIFVQKSIIIHCVEFCSIM</sequence>
<dbReference type="Proteomes" id="UP000019591">
    <property type="component" value="Chromosome"/>
</dbReference>
<keyword evidence="2" id="KW-1185">Reference proteome</keyword>
<proteinExistence type="predicted"/>
<evidence type="ECO:0000313" key="2">
    <source>
        <dbReference type="Proteomes" id="UP000019591"/>
    </source>
</evidence>
<dbReference type="HOGENOM" id="CLU_3270166_0_0_9"/>
<dbReference type="AlphaFoldDB" id="W8T8U6"/>
<name>W8T8U6_PEPAC</name>
<dbReference type="PATRIC" id="fig|1286171.3.peg.1975"/>
<dbReference type="EMBL" id="CP007452">
    <property type="protein sequence ID" value="AHM57310.1"/>
    <property type="molecule type" value="Genomic_DNA"/>
</dbReference>